<keyword evidence="1" id="KW-0732">Signal</keyword>
<accession>A0ABY2SJM9</accession>
<dbReference type="PROSITE" id="PS51257">
    <property type="entry name" value="PROKAR_LIPOPROTEIN"/>
    <property type="match status" value="1"/>
</dbReference>
<dbReference type="EMBL" id="SZPQ01000019">
    <property type="protein sequence ID" value="TKI05521.1"/>
    <property type="molecule type" value="Genomic_DNA"/>
</dbReference>
<feature type="chain" id="PRO_5047350304" description="Lipoprotein" evidence="1">
    <location>
        <begin position="18"/>
        <end position="112"/>
    </location>
</feature>
<organism evidence="2 3">
    <name type="scientific">Martelella alba</name>
    <dbReference type="NCBI Taxonomy" id="2590451"/>
    <lineage>
        <taxon>Bacteria</taxon>
        <taxon>Pseudomonadati</taxon>
        <taxon>Pseudomonadota</taxon>
        <taxon>Alphaproteobacteria</taxon>
        <taxon>Hyphomicrobiales</taxon>
        <taxon>Aurantimonadaceae</taxon>
        <taxon>Martelella</taxon>
    </lineage>
</organism>
<comment type="caution">
    <text evidence="2">The sequence shown here is derived from an EMBL/GenBank/DDBJ whole genome shotgun (WGS) entry which is preliminary data.</text>
</comment>
<keyword evidence="3" id="KW-1185">Reference proteome</keyword>
<sequence>MKHIMLAALAFTLAGCASTVTDLRQTKPVMDGYSAKPVSVYSECLLNKWSEHSYLQPVIAKSSSDGDTLQFKDFWDGTVFLVDVKKAGGGSHFTLYRSRAISFYEEALLSCK</sequence>
<dbReference type="Proteomes" id="UP000305202">
    <property type="component" value="Unassembled WGS sequence"/>
</dbReference>
<gene>
    <name evidence="2" type="ORF">FCN80_14205</name>
</gene>
<name>A0ABY2SJM9_9HYPH</name>
<feature type="signal peptide" evidence="1">
    <location>
        <begin position="1"/>
        <end position="17"/>
    </location>
</feature>
<evidence type="ECO:0000313" key="2">
    <source>
        <dbReference type="EMBL" id="TKI05521.1"/>
    </source>
</evidence>
<evidence type="ECO:0000256" key="1">
    <source>
        <dbReference type="SAM" id="SignalP"/>
    </source>
</evidence>
<evidence type="ECO:0008006" key="4">
    <source>
        <dbReference type="Google" id="ProtNLM"/>
    </source>
</evidence>
<dbReference type="RefSeq" id="WP_136990810.1">
    <property type="nucleotide sequence ID" value="NZ_SZPQ01000019.1"/>
</dbReference>
<protein>
    <recommendedName>
        <fullName evidence="4">Lipoprotein</fullName>
    </recommendedName>
</protein>
<reference evidence="2 3" key="1">
    <citation type="submission" date="2019-04" db="EMBL/GenBank/DDBJ databases">
        <authorList>
            <person name="Li M."/>
            <person name="Gao C."/>
        </authorList>
    </citation>
    <scope>NUCLEOTIDE SEQUENCE [LARGE SCALE GENOMIC DNA]</scope>
    <source>
        <strain evidence="2 3">BGMRC 2031</strain>
    </source>
</reference>
<evidence type="ECO:0000313" key="3">
    <source>
        <dbReference type="Proteomes" id="UP000305202"/>
    </source>
</evidence>
<proteinExistence type="predicted"/>